<comment type="caution">
    <text evidence="2">The sequence shown here is derived from an EMBL/GenBank/DDBJ whole genome shotgun (WGS) entry which is preliminary data.</text>
</comment>
<protein>
    <recommendedName>
        <fullName evidence="4">SIS domain-containing protein</fullName>
    </recommendedName>
</protein>
<feature type="region of interest" description="Disordered" evidence="1">
    <location>
        <begin position="67"/>
        <end position="106"/>
    </location>
</feature>
<dbReference type="Gene3D" id="3.40.50.10490">
    <property type="entry name" value="Glucose-6-phosphate isomerase like protein, domain 1"/>
    <property type="match status" value="1"/>
</dbReference>
<keyword evidence="3" id="KW-1185">Reference proteome</keyword>
<evidence type="ECO:0000313" key="2">
    <source>
        <dbReference type="EMBL" id="GMA86738.1"/>
    </source>
</evidence>
<accession>A0ABQ6JEW8</accession>
<feature type="compositionally biased region" description="Basic residues" evidence="1">
    <location>
        <begin position="71"/>
        <end position="106"/>
    </location>
</feature>
<dbReference type="EMBL" id="BSUZ01000001">
    <property type="protein sequence ID" value="GMA86738.1"/>
    <property type="molecule type" value="Genomic_DNA"/>
</dbReference>
<dbReference type="Proteomes" id="UP001157017">
    <property type="component" value="Unassembled WGS sequence"/>
</dbReference>
<organism evidence="2 3">
    <name type="scientific">Angustibacter aerolatus</name>
    <dbReference type="NCBI Taxonomy" id="1162965"/>
    <lineage>
        <taxon>Bacteria</taxon>
        <taxon>Bacillati</taxon>
        <taxon>Actinomycetota</taxon>
        <taxon>Actinomycetes</taxon>
        <taxon>Kineosporiales</taxon>
        <taxon>Kineosporiaceae</taxon>
    </lineage>
</organism>
<gene>
    <name evidence="2" type="ORF">GCM10025868_19880</name>
</gene>
<name>A0ABQ6JEW8_9ACTN</name>
<dbReference type="SUPFAM" id="SSF53697">
    <property type="entry name" value="SIS domain"/>
    <property type="match status" value="1"/>
</dbReference>
<sequence>MSLPVGLPTVVVTAVPQGPVVDAAAAALVLDFADETSVVQTRFATAVVAVFRAAAGDDLSAAIAQAEQAGRGHRGTRRPARRPRRQRAVRVPRPRRQRRARARGGARLREACLATTESHPAMEYRHGPVALAGPGTAVVLLGPDAAGIAPEPARPRRRRAHR</sequence>
<evidence type="ECO:0000313" key="3">
    <source>
        <dbReference type="Proteomes" id="UP001157017"/>
    </source>
</evidence>
<evidence type="ECO:0000256" key="1">
    <source>
        <dbReference type="SAM" id="MobiDB-lite"/>
    </source>
</evidence>
<evidence type="ECO:0008006" key="4">
    <source>
        <dbReference type="Google" id="ProtNLM"/>
    </source>
</evidence>
<dbReference type="InterPro" id="IPR046348">
    <property type="entry name" value="SIS_dom_sf"/>
</dbReference>
<proteinExistence type="predicted"/>
<reference evidence="3" key="1">
    <citation type="journal article" date="2019" name="Int. J. Syst. Evol. Microbiol.">
        <title>The Global Catalogue of Microorganisms (GCM) 10K type strain sequencing project: providing services to taxonomists for standard genome sequencing and annotation.</title>
        <authorList>
            <consortium name="The Broad Institute Genomics Platform"/>
            <consortium name="The Broad Institute Genome Sequencing Center for Infectious Disease"/>
            <person name="Wu L."/>
            <person name="Ma J."/>
        </authorList>
    </citation>
    <scope>NUCLEOTIDE SEQUENCE [LARGE SCALE GENOMIC DNA]</scope>
    <source>
        <strain evidence="3">NBRC 108730</strain>
    </source>
</reference>